<sequence length="262" mass="29437">MKLTKYHVDAFTDQLFGGNPACVIPLEDWLPDDLLMKITKENNLAETVFFTKTNNGFHIRWFTPEIEMDLCGHATLASAHVIKKHLNYSGNKICFSSASGELAVTFDEDRYVLDFPSRMPEKAELPTIIKASLNVQPQEVFLARDYVLVYKSEEEVKALNPDKNKLEAIDLGHGGIVCTSLGEEADFVSRFFTPGATIFEDPVTGSAHCSLVPFWSKRLKKKELLAHQISDRQGILFCENKEERVLLAGNAITYSVGEIYLD</sequence>
<dbReference type="InterPro" id="IPR003719">
    <property type="entry name" value="Phenazine_PhzF-like"/>
</dbReference>
<name>A0ABT5VQV0_9BACT</name>
<accession>A0ABT5VQV0</accession>
<gene>
    <name evidence="3" type="ORF">L3049_07245</name>
</gene>
<dbReference type="SUPFAM" id="SSF54506">
    <property type="entry name" value="Diaminopimelate epimerase-like"/>
    <property type="match status" value="1"/>
</dbReference>
<dbReference type="NCBIfam" id="TIGR00654">
    <property type="entry name" value="PhzF_family"/>
    <property type="match status" value="1"/>
</dbReference>
<evidence type="ECO:0000313" key="4">
    <source>
        <dbReference type="Proteomes" id="UP001528920"/>
    </source>
</evidence>
<comment type="caution">
    <text evidence="3">The sequence shown here is derived from an EMBL/GenBank/DDBJ whole genome shotgun (WGS) entry which is preliminary data.</text>
</comment>
<comment type="similarity">
    <text evidence="1">Belongs to the PhzF family.</text>
</comment>
<dbReference type="PANTHER" id="PTHR13774:SF17">
    <property type="entry name" value="PHENAZINE BIOSYNTHESIS-LIKE DOMAIN-CONTAINING PROTEIN"/>
    <property type="match status" value="1"/>
</dbReference>
<dbReference type="RefSeq" id="WP_275109138.1">
    <property type="nucleotide sequence ID" value="NZ_JAKJSC010000001.1"/>
</dbReference>
<dbReference type="PIRSF" id="PIRSF016184">
    <property type="entry name" value="PhzC_PhzF"/>
    <property type="match status" value="1"/>
</dbReference>
<evidence type="ECO:0000256" key="1">
    <source>
        <dbReference type="ARBA" id="ARBA00008270"/>
    </source>
</evidence>
<dbReference type="Pfam" id="PF02567">
    <property type="entry name" value="PhzC-PhzF"/>
    <property type="match status" value="1"/>
</dbReference>
<dbReference type="Proteomes" id="UP001528920">
    <property type="component" value="Unassembled WGS sequence"/>
</dbReference>
<organism evidence="3 4">
    <name type="scientific">Paralabilibaculum antarcticum</name>
    <dbReference type="NCBI Taxonomy" id="2912572"/>
    <lineage>
        <taxon>Bacteria</taxon>
        <taxon>Pseudomonadati</taxon>
        <taxon>Bacteroidota</taxon>
        <taxon>Bacteroidia</taxon>
        <taxon>Marinilabiliales</taxon>
        <taxon>Marinifilaceae</taxon>
        <taxon>Paralabilibaculum</taxon>
    </lineage>
</organism>
<keyword evidence="2" id="KW-0413">Isomerase</keyword>
<proteinExistence type="inferred from homology"/>
<evidence type="ECO:0000313" key="3">
    <source>
        <dbReference type="EMBL" id="MDE5417800.1"/>
    </source>
</evidence>
<dbReference type="EMBL" id="JAKJSC010000001">
    <property type="protein sequence ID" value="MDE5417800.1"/>
    <property type="molecule type" value="Genomic_DNA"/>
</dbReference>
<protein>
    <submittedName>
        <fullName evidence="3">PhzF family phenazine biosynthesis protein</fullName>
    </submittedName>
</protein>
<evidence type="ECO:0000256" key="2">
    <source>
        <dbReference type="ARBA" id="ARBA00023235"/>
    </source>
</evidence>
<keyword evidence="4" id="KW-1185">Reference proteome</keyword>
<dbReference type="Gene3D" id="3.10.310.10">
    <property type="entry name" value="Diaminopimelate Epimerase, Chain A, domain 1"/>
    <property type="match status" value="2"/>
</dbReference>
<reference evidence="3 4" key="1">
    <citation type="submission" date="2022-01" db="EMBL/GenBank/DDBJ databases">
        <title>Labilibaculum sp. nov, a marine bacterium isolated from Antarctica.</title>
        <authorList>
            <person name="Dai W."/>
        </authorList>
    </citation>
    <scope>NUCLEOTIDE SEQUENCE [LARGE SCALE GENOMIC DNA]</scope>
    <source>
        <strain evidence="3 4">DW002</strain>
    </source>
</reference>
<dbReference type="PANTHER" id="PTHR13774">
    <property type="entry name" value="PHENAZINE BIOSYNTHESIS PROTEIN"/>
    <property type="match status" value="1"/>
</dbReference>